<gene>
    <name evidence="3" type="ORF">QC820_10280</name>
</gene>
<dbReference type="Proteomes" id="UP001252270">
    <property type="component" value="Unassembled WGS sequence"/>
</dbReference>
<evidence type="ECO:0000256" key="1">
    <source>
        <dbReference type="SAM" id="MobiDB-lite"/>
    </source>
</evidence>
<dbReference type="EMBL" id="JARWAL010000008">
    <property type="protein sequence ID" value="MDR5893201.1"/>
    <property type="molecule type" value="Genomic_DNA"/>
</dbReference>
<feature type="compositionally biased region" description="Basic and acidic residues" evidence="1">
    <location>
        <begin position="124"/>
        <end position="136"/>
    </location>
</feature>
<accession>A0ABU1GME9</accession>
<protein>
    <submittedName>
        <fullName evidence="3">DUF1622 domain-containing protein</fullName>
    </submittedName>
</protein>
<keyword evidence="2" id="KW-1133">Transmembrane helix</keyword>
<reference evidence="3 4" key="1">
    <citation type="submission" date="2023-04" db="EMBL/GenBank/DDBJ databases">
        <title>A long-awaited taxogenomic arrangement of the family Halomonadaceae.</title>
        <authorList>
            <person name="De La Haba R."/>
            <person name="Chuvochina M."/>
            <person name="Wittouck S."/>
            <person name="Arahal D.R."/>
            <person name="Sanchez-Porro C."/>
            <person name="Hugenholtz P."/>
            <person name="Ventosa A."/>
        </authorList>
    </citation>
    <scope>NUCLEOTIDE SEQUENCE [LARGE SCALE GENOMIC DNA]</scope>
    <source>
        <strain evidence="3 4">DSM 17332</strain>
    </source>
</reference>
<dbReference type="InterPro" id="IPR012427">
    <property type="entry name" value="DUF1622"/>
</dbReference>
<comment type="caution">
    <text evidence="3">The sequence shown here is derived from an EMBL/GenBank/DDBJ whole genome shotgun (WGS) entry which is preliminary data.</text>
</comment>
<name>A0ABU1GME9_9GAMM</name>
<dbReference type="PANTHER" id="PTHR38468:SF1">
    <property type="entry name" value="SLL0939 PROTEIN"/>
    <property type="match status" value="1"/>
</dbReference>
<keyword evidence="2" id="KW-0472">Membrane</keyword>
<evidence type="ECO:0000313" key="3">
    <source>
        <dbReference type="EMBL" id="MDR5893201.1"/>
    </source>
</evidence>
<proteinExistence type="predicted"/>
<dbReference type="Pfam" id="PF07784">
    <property type="entry name" value="DUF1622"/>
    <property type="match status" value="1"/>
</dbReference>
<dbReference type="RefSeq" id="WP_309636837.1">
    <property type="nucleotide sequence ID" value="NZ_JARWAL010000008.1"/>
</dbReference>
<sequence length="136" mass="15569">MNWFLQLIDTVALIIEFLGVMIIVAGFAMATRRFLQHRHFYDNRHAYLEYRHGIGRSILLGLDFLIAGDLIKTVIVLNSGESVATLAAVVLIRAFLGFTLHVEVEGHWPWQPPHPPQRRHHHMKNGEPDPAHRHGD</sequence>
<feature type="region of interest" description="Disordered" evidence="1">
    <location>
        <begin position="111"/>
        <end position="136"/>
    </location>
</feature>
<feature type="transmembrane region" description="Helical" evidence="2">
    <location>
        <begin position="12"/>
        <end position="35"/>
    </location>
</feature>
<dbReference type="PANTHER" id="PTHR38468">
    <property type="entry name" value="SLL0939 PROTEIN"/>
    <property type="match status" value="1"/>
</dbReference>
<keyword evidence="4" id="KW-1185">Reference proteome</keyword>
<evidence type="ECO:0000256" key="2">
    <source>
        <dbReference type="SAM" id="Phobius"/>
    </source>
</evidence>
<keyword evidence="2" id="KW-0812">Transmembrane</keyword>
<evidence type="ECO:0000313" key="4">
    <source>
        <dbReference type="Proteomes" id="UP001252270"/>
    </source>
</evidence>
<organism evidence="3 4">
    <name type="scientific">Halomonas mongoliensis</name>
    <dbReference type="NCBI Taxonomy" id="321265"/>
    <lineage>
        <taxon>Bacteria</taxon>
        <taxon>Pseudomonadati</taxon>
        <taxon>Pseudomonadota</taxon>
        <taxon>Gammaproteobacteria</taxon>
        <taxon>Oceanospirillales</taxon>
        <taxon>Halomonadaceae</taxon>
        <taxon>Halomonas</taxon>
    </lineage>
</organism>